<protein>
    <submittedName>
        <fullName evidence="2">Uncharacterized protein</fullName>
    </submittedName>
</protein>
<feature type="transmembrane region" description="Helical" evidence="1">
    <location>
        <begin position="6"/>
        <end position="24"/>
    </location>
</feature>
<feature type="transmembrane region" description="Helical" evidence="1">
    <location>
        <begin position="45"/>
        <end position="63"/>
    </location>
</feature>
<keyword evidence="1" id="KW-0812">Transmembrane</keyword>
<keyword evidence="1" id="KW-0472">Membrane</keyword>
<keyword evidence="2" id="KW-0614">Plasmid</keyword>
<dbReference type="AlphaFoldDB" id="E8X7K1"/>
<dbReference type="Proteomes" id="UP000000343">
    <property type="component" value="Plasmid pACIX904"/>
</dbReference>
<evidence type="ECO:0000313" key="3">
    <source>
        <dbReference type="Proteomes" id="UP000000343"/>
    </source>
</evidence>
<accession>E8X7K1</accession>
<gene>
    <name evidence="2" type="ordered locus">AciX9_4490</name>
</gene>
<dbReference type="HOGENOM" id="CLU_2508076_0_0_0"/>
<dbReference type="PaxDb" id="1198114-AciX9_4490"/>
<keyword evidence="3" id="KW-1185">Reference proteome</keyword>
<proteinExistence type="predicted"/>
<keyword evidence="1" id="KW-1133">Transmembrane helix</keyword>
<evidence type="ECO:0000256" key="1">
    <source>
        <dbReference type="SAM" id="Phobius"/>
    </source>
</evidence>
<organism evidence="3">
    <name type="scientific">Granulicella tundricola (strain ATCC BAA-1859 / DSM 23138 / MP5ACTX9)</name>
    <dbReference type="NCBI Taxonomy" id="1198114"/>
    <lineage>
        <taxon>Bacteria</taxon>
        <taxon>Pseudomonadati</taxon>
        <taxon>Acidobacteriota</taxon>
        <taxon>Terriglobia</taxon>
        <taxon>Terriglobales</taxon>
        <taxon>Acidobacteriaceae</taxon>
        <taxon>Granulicella</taxon>
    </lineage>
</organism>
<name>E8X7K1_GRATM</name>
<evidence type="ECO:0000313" key="2">
    <source>
        <dbReference type="EMBL" id="ADW71435.1"/>
    </source>
</evidence>
<geneLocation type="plasmid" evidence="2 3">
    <name>pACIX904</name>
</geneLocation>
<reference evidence="3" key="1">
    <citation type="submission" date="2011-01" db="EMBL/GenBank/DDBJ databases">
        <title>Complete sequence of plasmid4 of Acidobacterium sp. MP5ACTX9.</title>
        <authorList>
            <consortium name="US DOE Joint Genome Institute"/>
            <person name="Lucas S."/>
            <person name="Copeland A."/>
            <person name="Lapidus A."/>
            <person name="Cheng J.-F."/>
            <person name="Goodwin L."/>
            <person name="Pitluck S."/>
            <person name="Teshima H."/>
            <person name="Detter J.C."/>
            <person name="Han C."/>
            <person name="Tapia R."/>
            <person name="Land M."/>
            <person name="Hauser L."/>
            <person name="Kyrpides N."/>
            <person name="Ivanova N."/>
            <person name="Ovchinnikova G."/>
            <person name="Pagani I."/>
            <person name="Rawat S.R."/>
            <person name="Mannisto M."/>
            <person name="Haggblom M.M."/>
            <person name="Woyke T."/>
        </authorList>
    </citation>
    <scope>NUCLEOTIDE SEQUENCE [LARGE SCALE GENOMIC DNA]</scope>
    <source>
        <strain evidence="3">MP5ACTX9</strain>
        <plasmid evidence="3">Plasmid pACIX904</plasmid>
    </source>
</reference>
<sequence length="85" mass="9480">MNANTIIFLFGCYCTVNFLCALALDRSVASHSRKLPPTTERVLSLAVFTLLGIPLVTLMMLWHSSKRSDSLTNYDARPRSQFGTV</sequence>
<dbReference type="KEGG" id="acm:AciX9_4490"/>
<dbReference type="EMBL" id="CP002484">
    <property type="protein sequence ID" value="ADW71435.1"/>
    <property type="molecule type" value="Genomic_DNA"/>
</dbReference>